<evidence type="ECO:0000256" key="8">
    <source>
        <dbReference type="ARBA" id="ARBA00022833"/>
    </source>
</evidence>
<proteinExistence type="inferred from homology"/>
<keyword evidence="7" id="KW-0378">Hydrolase</keyword>
<dbReference type="EC" id="3.4.24.55" evidence="3"/>
<feature type="domain" description="Coenzyme PQQ synthesis protein F-like C-terminal lobe" evidence="16">
    <location>
        <begin position="742"/>
        <end position="839"/>
    </location>
</feature>
<evidence type="ECO:0000256" key="9">
    <source>
        <dbReference type="ARBA" id="ARBA00023049"/>
    </source>
</evidence>
<name>A0A6M4M9M3_9ALTE</name>
<dbReference type="InterPro" id="IPR032632">
    <property type="entry name" value="Peptidase_M16_M"/>
</dbReference>
<dbReference type="PANTHER" id="PTHR43690:SF18">
    <property type="entry name" value="INSULIN-DEGRADING ENZYME-RELATED"/>
    <property type="match status" value="1"/>
</dbReference>
<evidence type="ECO:0000259" key="14">
    <source>
        <dbReference type="Pfam" id="PF05193"/>
    </source>
</evidence>
<reference evidence="18" key="1">
    <citation type="submission" date="2014-12" db="EMBL/GenBank/DDBJ databases">
        <title>Complete genome sequence of a multi-drug resistant Klebsiella pneumoniae.</title>
        <authorList>
            <person name="Hua X."/>
            <person name="Chen Q."/>
            <person name="Li X."/>
            <person name="Feng Y."/>
            <person name="Ruan Z."/>
            <person name="Yu Y."/>
        </authorList>
    </citation>
    <scope>NUCLEOTIDE SEQUENCE [LARGE SCALE GENOMIC DNA]</scope>
    <source>
        <strain evidence="18">5.12</strain>
    </source>
</reference>
<evidence type="ECO:0000256" key="5">
    <source>
        <dbReference type="ARBA" id="ARBA00022670"/>
    </source>
</evidence>
<keyword evidence="5" id="KW-0645">Protease</keyword>
<dbReference type="Pfam" id="PF05193">
    <property type="entry name" value="Peptidase_M16_C"/>
    <property type="match status" value="1"/>
</dbReference>
<dbReference type="InterPro" id="IPR011249">
    <property type="entry name" value="Metalloenz_LuxS/M16"/>
</dbReference>
<dbReference type="Pfam" id="PF16187">
    <property type="entry name" value="Peptidase_M16_M"/>
    <property type="match status" value="1"/>
</dbReference>
<evidence type="ECO:0000313" key="18">
    <source>
        <dbReference type="Proteomes" id="UP000219285"/>
    </source>
</evidence>
<dbReference type="Pfam" id="PF22456">
    <property type="entry name" value="PqqF-like_C_4"/>
    <property type="match status" value="1"/>
</dbReference>
<organism evidence="17 18">
    <name type="scientific">Alteromonas pelagimontana</name>
    <dbReference type="NCBI Taxonomy" id="1858656"/>
    <lineage>
        <taxon>Bacteria</taxon>
        <taxon>Pseudomonadati</taxon>
        <taxon>Pseudomonadota</taxon>
        <taxon>Gammaproteobacteria</taxon>
        <taxon>Alteromonadales</taxon>
        <taxon>Alteromonadaceae</taxon>
        <taxon>Alteromonas/Salinimonas group</taxon>
        <taxon>Alteromonas</taxon>
    </lineage>
</organism>
<protein>
    <recommendedName>
        <fullName evidence="4">Protease 3</fullName>
        <ecNumber evidence="3">3.4.24.55</ecNumber>
    </recommendedName>
    <alternativeName>
        <fullName evidence="12">Pitrilysin</fullName>
    </alternativeName>
    <alternativeName>
        <fullName evidence="11">Protease III</fullName>
    </alternativeName>
    <alternativeName>
        <fullName evidence="10">Protease pi</fullName>
    </alternativeName>
</protein>
<evidence type="ECO:0000256" key="4">
    <source>
        <dbReference type="ARBA" id="ARBA00017565"/>
    </source>
</evidence>
<evidence type="ECO:0000256" key="6">
    <source>
        <dbReference type="ARBA" id="ARBA00022723"/>
    </source>
</evidence>
<feature type="domain" description="Peptidase M16 C-terminal" evidence="14">
    <location>
        <begin position="184"/>
        <end position="345"/>
    </location>
</feature>
<keyword evidence="9" id="KW-0482">Metalloprotease</keyword>
<accession>A0A6M4M9M3</accession>
<dbReference type="FunFam" id="3.30.830.10:FF:000005">
    <property type="entry name" value="nardilysin isoform X1"/>
    <property type="match status" value="1"/>
</dbReference>
<evidence type="ECO:0000256" key="3">
    <source>
        <dbReference type="ARBA" id="ARBA00012449"/>
    </source>
</evidence>
<evidence type="ECO:0000259" key="16">
    <source>
        <dbReference type="Pfam" id="PF22456"/>
    </source>
</evidence>
<dbReference type="PANTHER" id="PTHR43690">
    <property type="entry name" value="NARDILYSIN"/>
    <property type="match status" value="1"/>
</dbReference>
<evidence type="ECO:0000256" key="11">
    <source>
        <dbReference type="ARBA" id="ARBA00031184"/>
    </source>
</evidence>
<dbReference type="Proteomes" id="UP000219285">
    <property type="component" value="Chromosome"/>
</dbReference>
<dbReference type="InterPro" id="IPR007863">
    <property type="entry name" value="Peptidase_M16_C"/>
</dbReference>
<evidence type="ECO:0000313" key="17">
    <source>
        <dbReference type="EMBL" id="QJR79861.1"/>
    </source>
</evidence>
<feature type="domain" description="Peptidase M16 middle/third" evidence="15">
    <location>
        <begin position="364"/>
        <end position="641"/>
    </location>
</feature>
<keyword evidence="18" id="KW-1185">Reference proteome</keyword>
<keyword evidence="8" id="KW-0862">Zinc</keyword>
<dbReference type="Pfam" id="PF00675">
    <property type="entry name" value="Peptidase_M16"/>
    <property type="match status" value="1"/>
</dbReference>
<dbReference type="SUPFAM" id="SSF63411">
    <property type="entry name" value="LuxS/MPP-like metallohydrolase"/>
    <property type="match status" value="4"/>
</dbReference>
<dbReference type="InterPro" id="IPR011765">
    <property type="entry name" value="Pept_M16_N"/>
</dbReference>
<evidence type="ECO:0000259" key="15">
    <source>
        <dbReference type="Pfam" id="PF16187"/>
    </source>
</evidence>
<dbReference type="Gene3D" id="3.30.830.10">
    <property type="entry name" value="Metalloenzyme, LuxS/M16 peptidase-like"/>
    <property type="match status" value="4"/>
</dbReference>
<reference evidence="17 18" key="2">
    <citation type="submission" date="2020-04" db="EMBL/GenBank/DDBJ databases">
        <title>Complete genome sequence of Alteromonas pelagimontana 5.12T.</title>
        <authorList>
            <person name="Sinha R.K."/>
            <person name="Krishnan K.P."/>
            <person name="Kurian J.P."/>
        </authorList>
    </citation>
    <scope>NUCLEOTIDE SEQUENCE [LARGE SCALE GENOMIC DNA]</scope>
    <source>
        <strain evidence="17 18">5.12</strain>
    </source>
</reference>
<dbReference type="RefSeq" id="WP_097349164.1">
    <property type="nucleotide sequence ID" value="NZ_CP052766.1"/>
</dbReference>
<gene>
    <name evidence="17" type="ORF">CA267_003210</name>
</gene>
<keyword evidence="6" id="KW-0479">Metal-binding</keyword>
<sequence>MTTSLKLENSSFFTLANGLRVMLCHIDDIDTSYVSMSVKSGHFYDPGSCQGLSHLLEHVMFLGSRHLPKANSVNDLIESCGGSINAWTGTEYANYHFNCYSHSLKETLPAFADMLRLPLMDPDALDKEIQAIDAEFQFKRKDDLRRLYQIHKETCNPAHPFSKFSVGNAEIFKSVPLATLHSMLQQFHQQYYVASNMCLCIFSSLPKDEVKAIIGQSFSSMKAGSEAPSDWPELYQAEQLGVQINIVPLQAARRMIVTFAMPGLHHDYRTKSLNYISHLLGDEGEGSLLAFLKARNWVTNLIAGSGIEGEDFKDFNVNFQLTQLGLEHRAEILLALFSYIRLLYASLDDPWRYEEKAQLAALAYQYEDNPKLLNVVCDYSQYLFCYSFDEIPQLRSTIDCFDRECIENSLSYMVPGRMRIKTIAPEMDTDKVCAHYDAHYQMSTLPEEMLNALQSPPDIKNIFLPPPNPYLGEEYHLTLPEDGYDTPQQIFCSEGKRCWFAQDHQFHIPKGDIYISFDSAPFCESLTAMAAKRIWLAALNDHLQSKYYRAEIAGLHYRIYGHQAGFSLHTRGFTNQQTLLASQLLSAIHEFIPKPESFEQLKSRQIQNLQNSLLNKPTNRLFSRLSVLIQRNTQAPVNLLKAVQDCTYEQLLSYRTEAFKSYYLESFMHGNWSSEEAIHFGQHLDQSCPHANGAPLSRAVTQLPVGESRFHEVRCEHDDAAVVLYLQAPSTNLLDTAMCMILEQMLAAPFFNVLRTEKQLGYVVGTGYVPHNQHPGISFYIQSPSHGPKELLHEMTTFLFEQLQEIEFYRFYWSTIQQNLLKQLEERDLSMSMKSQRLWVSLGMNDLQFNRNTLLAECVSKLTFEDIQAYATKLANRELFGELVLFASGKFSPMETDPSTTLNDIAEFKRNTAYFTA</sequence>
<evidence type="ECO:0000256" key="10">
    <source>
        <dbReference type="ARBA" id="ARBA00029597"/>
    </source>
</evidence>
<dbReference type="GO" id="GO:0046872">
    <property type="term" value="F:metal ion binding"/>
    <property type="evidence" value="ECO:0007669"/>
    <property type="project" value="UniProtKB-KW"/>
</dbReference>
<evidence type="ECO:0000256" key="1">
    <source>
        <dbReference type="ARBA" id="ARBA00002184"/>
    </source>
</evidence>
<feature type="domain" description="Peptidase M16 N-terminal" evidence="13">
    <location>
        <begin position="22"/>
        <end position="143"/>
    </location>
</feature>
<evidence type="ECO:0000256" key="12">
    <source>
        <dbReference type="ARBA" id="ARBA00033450"/>
    </source>
</evidence>
<dbReference type="InterPro" id="IPR050626">
    <property type="entry name" value="Peptidase_M16"/>
</dbReference>
<evidence type="ECO:0000259" key="13">
    <source>
        <dbReference type="Pfam" id="PF00675"/>
    </source>
</evidence>
<dbReference type="AlphaFoldDB" id="A0A6M4M9M3"/>
<comment type="function">
    <text evidence="1">Endopeptidase that degrades small peptides of less than 7 kDa, such as glucagon and insulin.</text>
</comment>
<comment type="similarity">
    <text evidence="2">Belongs to the peptidase M16 family.</text>
</comment>
<dbReference type="EMBL" id="CP052766">
    <property type="protein sequence ID" value="QJR79861.1"/>
    <property type="molecule type" value="Genomic_DNA"/>
</dbReference>
<dbReference type="GO" id="GO:0004222">
    <property type="term" value="F:metalloendopeptidase activity"/>
    <property type="evidence" value="ECO:0007669"/>
    <property type="project" value="UniProtKB-EC"/>
</dbReference>
<dbReference type="InterPro" id="IPR054734">
    <property type="entry name" value="PqqF-like_C_4"/>
</dbReference>
<evidence type="ECO:0000256" key="7">
    <source>
        <dbReference type="ARBA" id="ARBA00022801"/>
    </source>
</evidence>
<dbReference type="OrthoDB" id="9811314at2"/>
<evidence type="ECO:0000256" key="2">
    <source>
        <dbReference type="ARBA" id="ARBA00007261"/>
    </source>
</evidence>
<dbReference type="KEGG" id="apel:CA267_003210"/>
<dbReference type="GO" id="GO:0006508">
    <property type="term" value="P:proteolysis"/>
    <property type="evidence" value="ECO:0007669"/>
    <property type="project" value="UniProtKB-KW"/>
</dbReference>